<feature type="compositionally biased region" description="Low complexity" evidence="1">
    <location>
        <begin position="22"/>
        <end position="36"/>
    </location>
</feature>
<feature type="region of interest" description="Disordered" evidence="1">
    <location>
        <begin position="1"/>
        <end position="45"/>
    </location>
</feature>
<feature type="region of interest" description="Disordered" evidence="1">
    <location>
        <begin position="276"/>
        <end position="295"/>
    </location>
</feature>
<dbReference type="EMBL" id="JACAZH010000001">
    <property type="protein sequence ID" value="KAF7378316.1"/>
    <property type="molecule type" value="Genomic_DNA"/>
</dbReference>
<protein>
    <submittedName>
        <fullName evidence="2">Uncharacterized protein</fullName>
    </submittedName>
</protein>
<dbReference type="AlphaFoldDB" id="A0A8H6ZK04"/>
<evidence type="ECO:0000313" key="3">
    <source>
        <dbReference type="Proteomes" id="UP000623467"/>
    </source>
</evidence>
<evidence type="ECO:0000313" key="2">
    <source>
        <dbReference type="EMBL" id="KAF7378316.1"/>
    </source>
</evidence>
<dbReference type="OrthoDB" id="3050604at2759"/>
<organism evidence="2 3">
    <name type="scientific">Mycena sanguinolenta</name>
    <dbReference type="NCBI Taxonomy" id="230812"/>
    <lineage>
        <taxon>Eukaryota</taxon>
        <taxon>Fungi</taxon>
        <taxon>Dikarya</taxon>
        <taxon>Basidiomycota</taxon>
        <taxon>Agaricomycotina</taxon>
        <taxon>Agaricomycetes</taxon>
        <taxon>Agaricomycetidae</taxon>
        <taxon>Agaricales</taxon>
        <taxon>Marasmiineae</taxon>
        <taxon>Mycenaceae</taxon>
        <taxon>Mycena</taxon>
    </lineage>
</organism>
<dbReference type="Proteomes" id="UP000623467">
    <property type="component" value="Unassembled WGS sequence"/>
</dbReference>
<feature type="region of interest" description="Disordered" evidence="1">
    <location>
        <begin position="310"/>
        <end position="362"/>
    </location>
</feature>
<gene>
    <name evidence="2" type="ORF">MSAN_00257300</name>
</gene>
<proteinExistence type="predicted"/>
<comment type="caution">
    <text evidence="2">The sequence shown here is derived from an EMBL/GenBank/DDBJ whole genome shotgun (WGS) entry which is preliminary data.</text>
</comment>
<feature type="compositionally biased region" description="Basic residues" evidence="1">
    <location>
        <begin position="312"/>
        <end position="323"/>
    </location>
</feature>
<reference evidence="2" key="1">
    <citation type="submission" date="2020-05" db="EMBL/GenBank/DDBJ databases">
        <title>Mycena genomes resolve the evolution of fungal bioluminescence.</title>
        <authorList>
            <person name="Tsai I.J."/>
        </authorList>
    </citation>
    <scope>NUCLEOTIDE SEQUENCE</scope>
    <source>
        <strain evidence="2">160909Yilan</strain>
    </source>
</reference>
<evidence type="ECO:0000256" key="1">
    <source>
        <dbReference type="SAM" id="MobiDB-lite"/>
    </source>
</evidence>
<accession>A0A8H6ZK04</accession>
<name>A0A8H6ZK04_9AGAR</name>
<keyword evidence="3" id="KW-1185">Reference proteome</keyword>
<sequence length="362" mass="40564">MSLSLLERGRSRRAQQQAVETPRSSSPENLPSSPNPFTTPSLSRPEPAALATRTNQLCSLGERALKKVKLDSETEAEFRTYLETTSQDERQMMQFLHTLHVESMLSQSLQVPVSAWKSSPMLLKTIRKFIWAMLLLPKTQYYAGTNENTIIEAMRKSDVPNLPPVDSAGCDGLVKDVAREYSVQRSTFKKKVNDTLPNKKIDVATLTASLVEHSEHVNATLGLYHRVAFVRLLSTRGYSNAEFWTKVDDELATLHAGGPEDRVIALQIAYEDDIQAHGDPASSKHKTGTGVDSSSPRWLQILNTLVPQIQRFSRRQGTKRKRPSSFDTDTTDNHEDEQEEGDVGGNNKEEEDPNEQRGEETT</sequence>